<dbReference type="Proteomes" id="UP000239757">
    <property type="component" value="Unassembled WGS sequence"/>
</dbReference>
<dbReference type="Pfam" id="PF16983">
    <property type="entry name" value="MFS_MOT1"/>
    <property type="match status" value="3"/>
</dbReference>
<feature type="coiled-coil region" evidence="1">
    <location>
        <begin position="203"/>
        <end position="230"/>
    </location>
</feature>
<feature type="transmembrane region" description="Helical" evidence="3">
    <location>
        <begin position="586"/>
        <end position="604"/>
    </location>
</feature>
<feature type="region of interest" description="Disordered" evidence="2">
    <location>
        <begin position="1"/>
        <end position="24"/>
    </location>
</feature>
<feature type="transmembrane region" description="Helical" evidence="3">
    <location>
        <begin position="116"/>
        <end position="136"/>
    </location>
</feature>
<evidence type="ECO:0000313" key="4">
    <source>
        <dbReference type="EMBL" id="PPR89547.1"/>
    </source>
</evidence>
<evidence type="ECO:0008006" key="6">
    <source>
        <dbReference type="Google" id="ProtNLM"/>
    </source>
</evidence>
<evidence type="ECO:0000256" key="2">
    <source>
        <dbReference type="SAM" id="MobiDB-lite"/>
    </source>
</evidence>
<feature type="compositionally biased region" description="Polar residues" evidence="2">
    <location>
        <begin position="1"/>
        <end position="12"/>
    </location>
</feature>
<dbReference type="OrthoDB" id="5402974at2759"/>
<organism evidence="4 5">
    <name type="scientific">Gossypium barbadense</name>
    <name type="common">Sea Island cotton</name>
    <name type="synonym">Hibiscus barbadensis</name>
    <dbReference type="NCBI Taxonomy" id="3634"/>
    <lineage>
        <taxon>Eukaryota</taxon>
        <taxon>Viridiplantae</taxon>
        <taxon>Streptophyta</taxon>
        <taxon>Embryophyta</taxon>
        <taxon>Tracheophyta</taxon>
        <taxon>Spermatophyta</taxon>
        <taxon>Magnoliopsida</taxon>
        <taxon>eudicotyledons</taxon>
        <taxon>Gunneridae</taxon>
        <taxon>Pentapetalae</taxon>
        <taxon>rosids</taxon>
        <taxon>malvids</taxon>
        <taxon>Malvales</taxon>
        <taxon>Malvaceae</taxon>
        <taxon>Malvoideae</taxon>
        <taxon>Gossypium</taxon>
    </lineage>
</organism>
<keyword evidence="1" id="KW-0175">Coiled coil</keyword>
<feature type="transmembrane region" description="Helical" evidence="3">
    <location>
        <begin position="433"/>
        <end position="454"/>
    </location>
</feature>
<evidence type="ECO:0000256" key="3">
    <source>
        <dbReference type="SAM" id="Phobius"/>
    </source>
</evidence>
<feature type="transmembrane region" description="Helical" evidence="3">
    <location>
        <begin position="142"/>
        <end position="164"/>
    </location>
</feature>
<feature type="transmembrane region" description="Helical" evidence="3">
    <location>
        <begin position="386"/>
        <end position="405"/>
    </location>
</feature>
<feature type="transmembrane region" description="Helical" evidence="3">
    <location>
        <begin position="616"/>
        <end position="645"/>
    </location>
</feature>
<keyword evidence="3" id="KW-0812">Transmembrane</keyword>
<name>A0A2P5WEN6_GOSBA</name>
<feature type="transmembrane region" description="Helical" evidence="3">
    <location>
        <begin position="70"/>
        <end position="90"/>
    </location>
</feature>
<sequence length="653" mass="70188">MESQSPNPQTLPETPPNNNPISRSSVNIVQRVTRNLGFHSKWAELNGAMGDLGTYIPIVLALTLAKDLNLGTTLIFTGIYNVVTGVLYGVPMPVQPMKSIAAVAISDSSGFNIPEIMAAGICTGAILLVLGVTGLMQMVYKFIPLSVVRGIQLSQGLSFAMSAVKYIRKVQDFSKSKSMGNRQWLGLDGMVLAIVCAGFITFINGAGQERNQSEEAIVDEERNIRRKRMRIIMATIPSAFIIFLLGVVLAFIRRPKVVNDIKFGPSEMEIVKITGHSWKEGFIKGTIPQLPLSVLNSVIAVCKLSSDLFPGREFSATSVSVTVGLMNLVGCWFGAMPCCHGAGGLAGQYKFGGRSGGCLSFAMSAVKYIRKVQDFSKSKSMGNRQWLGLDGMVLAIVCAGFITFINGAGQERNQSEEAIVDEERNIRRKRMRIIMATIPSAFIIFLLGVVLAFIRRPKVVNDIKFGPSEMEIVKITGHSWKEGFIKGTIPQLPLSVLNSVIAVCKLSSDLFPGREFSATSVSVTVGLMNLVGCWFGAMPCCHGAGGLAGQYKFGGRSGGCVALLGAAKMMLGLVLGTSLVTILHQFPVGILGVLLLFAGIELAMTCRDMNSKQESFVMLICTAVSLVGSSAALGFVCGMLVHLLLKLRTLCMP</sequence>
<feature type="transmembrane region" description="Helical" evidence="3">
    <location>
        <begin position="184"/>
        <end position="203"/>
    </location>
</feature>
<dbReference type="PANTHER" id="PTHR31970:SF0">
    <property type="entry name" value="MOLYBDATE TRANSPORTER 1"/>
    <property type="match status" value="1"/>
</dbReference>
<feature type="transmembrane region" description="Helical" evidence="3">
    <location>
        <begin position="560"/>
        <end position="580"/>
    </location>
</feature>
<dbReference type="GO" id="GO:0015098">
    <property type="term" value="F:molybdate ion transmembrane transporter activity"/>
    <property type="evidence" value="ECO:0007669"/>
    <property type="project" value="InterPro"/>
</dbReference>
<dbReference type="PANTHER" id="PTHR31970">
    <property type="match status" value="1"/>
</dbReference>
<gene>
    <name evidence="4" type="ORF">GOBAR_AA31135</name>
</gene>
<evidence type="ECO:0000256" key="1">
    <source>
        <dbReference type="SAM" id="Coils"/>
    </source>
</evidence>
<proteinExistence type="predicted"/>
<keyword evidence="3" id="KW-0472">Membrane</keyword>
<evidence type="ECO:0000313" key="5">
    <source>
        <dbReference type="Proteomes" id="UP000239757"/>
    </source>
</evidence>
<dbReference type="InterPro" id="IPR031563">
    <property type="entry name" value="MOT1/MOT2"/>
</dbReference>
<dbReference type="EMBL" id="KZ667905">
    <property type="protein sequence ID" value="PPR89547.1"/>
    <property type="molecule type" value="Genomic_DNA"/>
</dbReference>
<dbReference type="AlphaFoldDB" id="A0A2P5WEN6"/>
<keyword evidence="3" id="KW-1133">Transmembrane helix</keyword>
<feature type="coiled-coil region" evidence="1">
    <location>
        <begin position="405"/>
        <end position="432"/>
    </location>
</feature>
<protein>
    <recommendedName>
        <fullName evidence="6">SLC26A/SulP transporter domain-containing protein</fullName>
    </recommendedName>
</protein>
<accession>A0A2P5WEN6</accession>
<reference evidence="4 5" key="1">
    <citation type="submission" date="2015-01" db="EMBL/GenBank/DDBJ databases">
        <title>Genome of allotetraploid Gossypium barbadense reveals genomic plasticity and fiber elongation in cotton evolution.</title>
        <authorList>
            <person name="Chen X."/>
            <person name="Liu X."/>
            <person name="Zhao B."/>
            <person name="Zheng H."/>
            <person name="Hu Y."/>
            <person name="Lu G."/>
            <person name="Yang C."/>
            <person name="Chen J."/>
            <person name="Shan C."/>
            <person name="Zhang L."/>
            <person name="Zhou Y."/>
            <person name="Wang L."/>
            <person name="Guo W."/>
            <person name="Bai Y."/>
            <person name="Ruan J."/>
            <person name="Shangguan X."/>
            <person name="Mao Y."/>
            <person name="Jiang J."/>
            <person name="Zhu Y."/>
            <person name="Lei J."/>
            <person name="Kang H."/>
            <person name="Chen S."/>
            <person name="He X."/>
            <person name="Wang R."/>
            <person name="Wang Y."/>
            <person name="Chen J."/>
            <person name="Wang L."/>
            <person name="Yu S."/>
            <person name="Wang B."/>
            <person name="Wei J."/>
            <person name="Song S."/>
            <person name="Lu X."/>
            <person name="Gao Z."/>
            <person name="Gu W."/>
            <person name="Deng X."/>
            <person name="Ma D."/>
            <person name="Wang S."/>
            <person name="Liang W."/>
            <person name="Fang L."/>
            <person name="Cai C."/>
            <person name="Zhu X."/>
            <person name="Zhou B."/>
            <person name="Zhang Y."/>
            <person name="Chen Z."/>
            <person name="Xu S."/>
            <person name="Zhu R."/>
            <person name="Wang S."/>
            <person name="Zhang T."/>
            <person name="Zhao G."/>
        </authorList>
    </citation>
    <scope>NUCLEOTIDE SEQUENCE [LARGE SCALE GENOMIC DNA]</scope>
    <source>
        <strain evidence="5">cv. Xinhai21</strain>
        <tissue evidence="4">Leaf</tissue>
    </source>
</reference>
<feature type="transmembrane region" description="Helical" evidence="3">
    <location>
        <begin position="231"/>
        <end position="252"/>
    </location>
</feature>